<keyword evidence="4 6" id="KW-1133">Transmembrane helix</keyword>
<dbReference type="EMBL" id="CP146069">
    <property type="protein sequence ID" value="WWR48295.1"/>
    <property type="molecule type" value="Genomic_DNA"/>
</dbReference>
<comment type="subcellular location">
    <subcellularLocation>
        <location evidence="1">Cell membrane</location>
        <topology evidence="1">Multi-pass membrane protein</topology>
    </subcellularLocation>
</comment>
<dbReference type="Pfam" id="PF01810">
    <property type="entry name" value="LysE"/>
    <property type="match status" value="1"/>
</dbReference>
<dbReference type="PANTHER" id="PTHR30086">
    <property type="entry name" value="ARGININE EXPORTER PROTEIN ARGO"/>
    <property type="match status" value="1"/>
</dbReference>
<sequence>MWEVLTGFEPSVLVAFIAAGLLLNITPGADFVFISASGISGGPKIGMAAAMGVNLGVAVHIILAAAGVSALLLAFPWAYDAIRYVGAAYLLWLAVQAWRASGELDEGRAARSVWRAVRRGFVTNVLNPKTALFIFAFIPQFTDPAIGPIWMQILILGVIFMVFGAAFSLCLGAAAGMFAHALKAKTRILNRVSAAMFGGLAARLVWD</sequence>
<feature type="transmembrane region" description="Helical" evidence="6">
    <location>
        <begin position="121"/>
        <end position="141"/>
    </location>
</feature>
<keyword evidence="2" id="KW-1003">Cell membrane</keyword>
<keyword evidence="5 6" id="KW-0472">Membrane</keyword>
<keyword evidence="8" id="KW-1185">Reference proteome</keyword>
<dbReference type="RefSeq" id="WP_338551104.1">
    <property type="nucleotide sequence ID" value="NZ_CP146069.1"/>
</dbReference>
<evidence type="ECO:0000313" key="7">
    <source>
        <dbReference type="EMBL" id="WWR48295.1"/>
    </source>
</evidence>
<feature type="transmembrane region" description="Helical" evidence="6">
    <location>
        <begin position="48"/>
        <end position="75"/>
    </location>
</feature>
<accession>A0ABZ2HKJ1</accession>
<dbReference type="PIRSF" id="PIRSF006324">
    <property type="entry name" value="LeuE"/>
    <property type="match status" value="1"/>
</dbReference>
<reference evidence="7 8" key="1">
    <citation type="submission" date="2023-10" db="EMBL/GenBank/DDBJ databases">
        <title>Roseovarius strain S88 nov., isolated from a marine algae.</title>
        <authorList>
            <person name="Lee M.W."/>
            <person name="Lee J.K."/>
            <person name="Kim J.M."/>
            <person name="Choi D.G."/>
            <person name="Baek J.H."/>
            <person name="Bayburt H."/>
            <person name="Jung J.J."/>
            <person name="Han D.M."/>
            <person name="Jeon C.O."/>
        </authorList>
    </citation>
    <scope>NUCLEOTIDE SEQUENCE [LARGE SCALE GENOMIC DNA]</scope>
    <source>
        <strain evidence="7 8">S88</strain>
    </source>
</reference>
<name>A0ABZ2HKJ1_9RHOB</name>
<evidence type="ECO:0000256" key="5">
    <source>
        <dbReference type="ARBA" id="ARBA00023136"/>
    </source>
</evidence>
<evidence type="ECO:0000313" key="8">
    <source>
        <dbReference type="Proteomes" id="UP001364156"/>
    </source>
</evidence>
<evidence type="ECO:0000256" key="3">
    <source>
        <dbReference type="ARBA" id="ARBA00022692"/>
    </source>
</evidence>
<feature type="transmembrane region" description="Helical" evidence="6">
    <location>
        <begin position="188"/>
        <end position="206"/>
    </location>
</feature>
<evidence type="ECO:0000256" key="6">
    <source>
        <dbReference type="SAM" id="Phobius"/>
    </source>
</evidence>
<evidence type="ECO:0000256" key="1">
    <source>
        <dbReference type="ARBA" id="ARBA00004651"/>
    </source>
</evidence>
<keyword evidence="3 6" id="KW-0812">Transmembrane</keyword>
<feature type="transmembrane region" description="Helical" evidence="6">
    <location>
        <begin position="153"/>
        <end position="176"/>
    </location>
</feature>
<proteinExistence type="predicted"/>
<dbReference type="InterPro" id="IPR001123">
    <property type="entry name" value="LeuE-type"/>
</dbReference>
<dbReference type="PANTHER" id="PTHR30086:SF20">
    <property type="entry name" value="ARGININE EXPORTER PROTEIN ARGO-RELATED"/>
    <property type="match status" value="1"/>
</dbReference>
<evidence type="ECO:0000256" key="2">
    <source>
        <dbReference type="ARBA" id="ARBA00022475"/>
    </source>
</evidence>
<gene>
    <name evidence="7" type="ORF">RZ517_03615</name>
</gene>
<protein>
    <submittedName>
        <fullName evidence="7">LysE family translocator</fullName>
    </submittedName>
</protein>
<feature type="transmembrane region" description="Helical" evidence="6">
    <location>
        <begin position="12"/>
        <end position="36"/>
    </location>
</feature>
<dbReference type="Proteomes" id="UP001364156">
    <property type="component" value="Chromosome"/>
</dbReference>
<organism evidence="7 8">
    <name type="scientific">Roseovarius phycicola</name>
    <dbReference type="NCBI Taxonomy" id="3080976"/>
    <lineage>
        <taxon>Bacteria</taxon>
        <taxon>Pseudomonadati</taxon>
        <taxon>Pseudomonadota</taxon>
        <taxon>Alphaproteobacteria</taxon>
        <taxon>Rhodobacterales</taxon>
        <taxon>Roseobacteraceae</taxon>
        <taxon>Roseovarius</taxon>
    </lineage>
</organism>
<evidence type="ECO:0000256" key="4">
    <source>
        <dbReference type="ARBA" id="ARBA00022989"/>
    </source>
</evidence>